<keyword evidence="1" id="KW-0129">CBS domain</keyword>
<comment type="caution">
    <text evidence="3">The sequence shown here is derived from an EMBL/GenBank/DDBJ whole genome shotgun (WGS) entry which is preliminary data.</text>
</comment>
<gene>
    <name evidence="3" type="ORF">H4O21_03670</name>
</gene>
<keyword evidence="4" id="KW-1185">Reference proteome</keyword>
<evidence type="ECO:0000259" key="2">
    <source>
        <dbReference type="PROSITE" id="PS51371"/>
    </source>
</evidence>
<organism evidence="3 4">
    <name type="scientific">Oceanospirillum sediminis</name>
    <dbReference type="NCBI Taxonomy" id="2760088"/>
    <lineage>
        <taxon>Bacteria</taxon>
        <taxon>Pseudomonadati</taxon>
        <taxon>Pseudomonadota</taxon>
        <taxon>Gammaproteobacteria</taxon>
        <taxon>Oceanospirillales</taxon>
        <taxon>Oceanospirillaceae</taxon>
        <taxon>Oceanospirillum</taxon>
    </lineage>
</organism>
<evidence type="ECO:0000313" key="3">
    <source>
        <dbReference type="EMBL" id="MBB1485707.1"/>
    </source>
</evidence>
<name>A0A839IMK6_9GAMM</name>
<feature type="domain" description="CBS" evidence="2">
    <location>
        <begin position="109"/>
        <end position="172"/>
    </location>
</feature>
<dbReference type="SUPFAM" id="SSF54631">
    <property type="entry name" value="CBS-domain pair"/>
    <property type="match status" value="1"/>
</dbReference>
<dbReference type="InterPro" id="IPR046342">
    <property type="entry name" value="CBS_dom_sf"/>
</dbReference>
<sequence>MKVLTLHPVENHYHLVHPEEFHHLTADDSALAVFTDFKKHIPQSVMYDLPAIHAESQMRKAHVRMQVVVDHDGELVGAISLNDLGEQNFIQAFQQEGLKRDEVRVKDLMIPKNKLQTLDYSELSNANIQNILDTLQQNYQQHCLVTDSSQGQIRGLISAADIARRLHIAIEIEKPTSFYDICMAIRH</sequence>
<reference evidence="3 4" key="1">
    <citation type="submission" date="2020-08" db="EMBL/GenBank/DDBJ databases">
        <title>Oceanospirillum sp. nov. isolated from marine sediment.</title>
        <authorList>
            <person name="Ji X."/>
        </authorList>
    </citation>
    <scope>NUCLEOTIDE SEQUENCE [LARGE SCALE GENOMIC DNA]</scope>
    <source>
        <strain evidence="3 4">D5</strain>
    </source>
</reference>
<dbReference type="AlphaFoldDB" id="A0A839IMK6"/>
<accession>A0A839IMK6</accession>
<dbReference type="Gene3D" id="3.10.580.10">
    <property type="entry name" value="CBS-domain"/>
    <property type="match status" value="1"/>
</dbReference>
<evidence type="ECO:0000256" key="1">
    <source>
        <dbReference type="PROSITE-ProRule" id="PRU00703"/>
    </source>
</evidence>
<dbReference type="Proteomes" id="UP000565262">
    <property type="component" value="Unassembled WGS sequence"/>
</dbReference>
<dbReference type="RefSeq" id="WP_182807491.1">
    <property type="nucleotide sequence ID" value="NZ_JACJFM010000003.1"/>
</dbReference>
<proteinExistence type="predicted"/>
<dbReference type="PROSITE" id="PS51371">
    <property type="entry name" value="CBS"/>
    <property type="match status" value="1"/>
</dbReference>
<dbReference type="Pfam" id="PF00571">
    <property type="entry name" value="CBS"/>
    <property type="match status" value="1"/>
</dbReference>
<evidence type="ECO:0000313" key="4">
    <source>
        <dbReference type="Proteomes" id="UP000565262"/>
    </source>
</evidence>
<protein>
    <submittedName>
        <fullName evidence="3">CBS domain-containing protein</fullName>
    </submittedName>
</protein>
<dbReference type="EMBL" id="JACJFM010000003">
    <property type="protein sequence ID" value="MBB1485707.1"/>
    <property type="molecule type" value="Genomic_DNA"/>
</dbReference>
<dbReference type="InterPro" id="IPR000644">
    <property type="entry name" value="CBS_dom"/>
</dbReference>